<gene>
    <name evidence="2" type="ORF">ACFQ1O_03455</name>
</gene>
<keyword evidence="1" id="KW-1133">Transmembrane helix</keyword>
<sequence>MIKVKYKKKKLIYKLIFGVIWLFIGVFTLLEKNEIYWTDYGFIILSVVYLISYFFQLEEQYLTIDNEFICLNDSQDKKFYLGDITSIEKQADEYILKTNEKVMILNIDLIDADSLEKIDKELEKIQLKNLNTKV</sequence>
<accession>A0ABW3HZV1</accession>
<feature type="transmembrane region" description="Helical" evidence="1">
    <location>
        <begin position="12"/>
        <end position="30"/>
    </location>
</feature>
<name>A0ABW3HZV1_9FLAO</name>
<dbReference type="Proteomes" id="UP001596997">
    <property type="component" value="Unassembled WGS sequence"/>
</dbReference>
<reference evidence="3" key="1">
    <citation type="journal article" date="2019" name="Int. J. Syst. Evol. Microbiol.">
        <title>The Global Catalogue of Microorganisms (GCM) 10K type strain sequencing project: providing services to taxonomists for standard genome sequencing and annotation.</title>
        <authorList>
            <consortium name="The Broad Institute Genomics Platform"/>
            <consortium name="The Broad Institute Genome Sequencing Center for Infectious Disease"/>
            <person name="Wu L."/>
            <person name="Ma J."/>
        </authorList>
    </citation>
    <scope>NUCLEOTIDE SEQUENCE [LARGE SCALE GENOMIC DNA]</scope>
    <source>
        <strain evidence="3">CCUG 62114</strain>
    </source>
</reference>
<dbReference type="EMBL" id="JBHTJM010000003">
    <property type="protein sequence ID" value="MFD0963058.1"/>
    <property type="molecule type" value="Genomic_DNA"/>
</dbReference>
<organism evidence="2 3">
    <name type="scientific">Pseudofulvibacter geojedonensis</name>
    <dbReference type="NCBI Taxonomy" id="1123758"/>
    <lineage>
        <taxon>Bacteria</taxon>
        <taxon>Pseudomonadati</taxon>
        <taxon>Bacteroidota</taxon>
        <taxon>Flavobacteriia</taxon>
        <taxon>Flavobacteriales</taxon>
        <taxon>Flavobacteriaceae</taxon>
        <taxon>Pseudofulvibacter</taxon>
    </lineage>
</organism>
<keyword evidence="1" id="KW-0812">Transmembrane</keyword>
<keyword evidence="1" id="KW-0472">Membrane</keyword>
<protein>
    <submittedName>
        <fullName evidence="2">Uncharacterized protein</fullName>
    </submittedName>
</protein>
<comment type="caution">
    <text evidence="2">The sequence shown here is derived from an EMBL/GenBank/DDBJ whole genome shotgun (WGS) entry which is preliminary data.</text>
</comment>
<feature type="transmembrane region" description="Helical" evidence="1">
    <location>
        <begin position="36"/>
        <end position="55"/>
    </location>
</feature>
<evidence type="ECO:0000313" key="3">
    <source>
        <dbReference type="Proteomes" id="UP001596997"/>
    </source>
</evidence>
<evidence type="ECO:0000313" key="2">
    <source>
        <dbReference type="EMBL" id="MFD0963058.1"/>
    </source>
</evidence>
<dbReference type="RefSeq" id="WP_377713376.1">
    <property type="nucleotide sequence ID" value="NZ_JBHTJM010000003.1"/>
</dbReference>
<evidence type="ECO:0000256" key="1">
    <source>
        <dbReference type="SAM" id="Phobius"/>
    </source>
</evidence>
<proteinExistence type="predicted"/>
<keyword evidence="3" id="KW-1185">Reference proteome</keyword>